<keyword evidence="8 9" id="KW-0472">Membrane</keyword>
<dbReference type="Proteomes" id="UP000476064">
    <property type="component" value="Chromosome"/>
</dbReference>
<dbReference type="RefSeq" id="WP_162355325.1">
    <property type="nucleotide sequence ID" value="NZ_CP048209.1"/>
</dbReference>
<keyword evidence="5" id="KW-0997">Cell inner membrane</keyword>
<dbReference type="EMBL" id="CP048209">
    <property type="protein sequence ID" value="QHT59258.1"/>
    <property type="molecule type" value="Genomic_DNA"/>
</dbReference>
<keyword evidence="6 9" id="KW-0812">Transmembrane</keyword>
<keyword evidence="7 9" id="KW-1133">Transmembrane helix</keyword>
<evidence type="ECO:0000259" key="10">
    <source>
        <dbReference type="PROSITE" id="PS51012"/>
    </source>
</evidence>
<keyword evidence="12" id="KW-1185">Reference proteome</keyword>
<comment type="subcellular location">
    <subcellularLocation>
        <location evidence="1">Cell inner membrane</location>
        <topology evidence="1">Multi-pass membrane protein</topology>
    </subcellularLocation>
    <subcellularLocation>
        <location evidence="9">Cell membrane</location>
        <topology evidence="9">Multi-pass membrane protein</topology>
    </subcellularLocation>
</comment>
<feature type="transmembrane region" description="Helical" evidence="9">
    <location>
        <begin position="114"/>
        <end position="135"/>
    </location>
</feature>
<evidence type="ECO:0000256" key="1">
    <source>
        <dbReference type="ARBA" id="ARBA00004429"/>
    </source>
</evidence>
<feature type="transmembrane region" description="Helical" evidence="9">
    <location>
        <begin position="34"/>
        <end position="56"/>
    </location>
</feature>
<keyword evidence="3 9" id="KW-0813">Transport</keyword>
<proteinExistence type="inferred from homology"/>
<comment type="caution">
    <text evidence="9">Lacks conserved residue(s) required for the propagation of feature annotation.</text>
</comment>
<evidence type="ECO:0000256" key="3">
    <source>
        <dbReference type="ARBA" id="ARBA00022448"/>
    </source>
</evidence>
<accession>A0A6C0FQ51</accession>
<dbReference type="AlphaFoldDB" id="A0A6C0FQ51"/>
<evidence type="ECO:0000256" key="8">
    <source>
        <dbReference type="ARBA" id="ARBA00023136"/>
    </source>
</evidence>
<protein>
    <recommendedName>
        <fullName evidence="9">Transport permease protein</fullName>
    </recommendedName>
</protein>
<feature type="transmembrane region" description="Helical" evidence="9">
    <location>
        <begin position="229"/>
        <end position="248"/>
    </location>
</feature>
<gene>
    <name evidence="11" type="ORF">GXP70_04255</name>
</gene>
<dbReference type="KEGG" id="plyc:GXP70_04255"/>
<feature type="domain" description="ABC transmembrane type-2" evidence="10">
    <location>
        <begin position="32"/>
        <end position="250"/>
    </location>
</feature>
<evidence type="ECO:0000256" key="6">
    <source>
        <dbReference type="ARBA" id="ARBA00022692"/>
    </source>
</evidence>
<dbReference type="GO" id="GO:0140359">
    <property type="term" value="F:ABC-type transporter activity"/>
    <property type="evidence" value="ECO:0007669"/>
    <property type="project" value="InterPro"/>
</dbReference>
<evidence type="ECO:0000256" key="5">
    <source>
        <dbReference type="ARBA" id="ARBA00022519"/>
    </source>
</evidence>
<name>A0A6C0FQ51_9BACL</name>
<keyword evidence="4 9" id="KW-1003">Cell membrane</keyword>
<evidence type="ECO:0000256" key="7">
    <source>
        <dbReference type="ARBA" id="ARBA00022989"/>
    </source>
</evidence>
<reference evidence="11 12" key="1">
    <citation type="submission" date="2020-01" db="EMBL/GenBank/DDBJ databases">
        <title>Paenibacillus sp. nov., isolated from tomato rhizosphere.</title>
        <authorList>
            <person name="Weon H.-Y."/>
            <person name="Lee S.A."/>
        </authorList>
    </citation>
    <scope>NUCLEOTIDE SEQUENCE [LARGE SCALE GENOMIC DNA]</scope>
    <source>
        <strain evidence="11 12">12200R-189</strain>
    </source>
</reference>
<dbReference type="GO" id="GO:0015920">
    <property type="term" value="P:lipopolysaccharide transport"/>
    <property type="evidence" value="ECO:0007669"/>
    <property type="project" value="TreeGrafter"/>
</dbReference>
<feature type="transmembrane region" description="Helical" evidence="9">
    <location>
        <begin position="147"/>
        <end position="167"/>
    </location>
</feature>
<dbReference type="InterPro" id="IPR013525">
    <property type="entry name" value="ABC2_TM"/>
</dbReference>
<evidence type="ECO:0000313" key="12">
    <source>
        <dbReference type="Proteomes" id="UP000476064"/>
    </source>
</evidence>
<dbReference type="PROSITE" id="PS51012">
    <property type="entry name" value="ABC_TM2"/>
    <property type="match status" value="1"/>
</dbReference>
<dbReference type="Pfam" id="PF01061">
    <property type="entry name" value="ABC2_membrane"/>
    <property type="match status" value="1"/>
</dbReference>
<evidence type="ECO:0000256" key="2">
    <source>
        <dbReference type="ARBA" id="ARBA00007783"/>
    </source>
</evidence>
<sequence length="258" mass="30208">MKTYFRNLVKYKDLFFQLVQQDIKIKYRNSTLGILWSMLNPLLMMIVMTVVFMELFKSNIPYYPVYVLSGRILYQFFSESTSFAMDSIHANGQLVRKVYVPKYFFPLSRVSSSFITTVISLVIIAILMAVTGVPFRWMNLLFVLPMFYLVGIVSGIGLLLSSITVFFRDMKHFYSVILLVLMYVTPIFYPESIIPDKYHLLFQMNPLYIVLKMFRDIVIYGNMPTLEAHLISIGYVVFFGVIGLFVFYKAQDKFIYHI</sequence>
<dbReference type="PANTHER" id="PTHR30413">
    <property type="entry name" value="INNER MEMBRANE TRANSPORT PERMEASE"/>
    <property type="match status" value="1"/>
</dbReference>
<evidence type="ECO:0000313" key="11">
    <source>
        <dbReference type="EMBL" id="QHT59258.1"/>
    </source>
</evidence>
<comment type="similarity">
    <text evidence="2 9">Belongs to the ABC-2 integral membrane protein family.</text>
</comment>
<organism evidence="11 12">
    <name type="scientific">Paenibacillus lycopersici</name>
    <dbReference type="NCBI Taxonomy" id="2704462"/>
    <lineage>
        <taxon>Bacteria</taxon>
        <taxon>Bacillati</taxon>
        <taxon>Bacillota</taxon>
        <taxon>Bacilli</taxon>
        <taxon>Bacillales</taxon>
        <taxon>Paenibacillaceae</taxon>
        <taxon>Paenibacillus</taxon>
    </lineage>
</organism>
<dbReference type="PANTHER" id="PTHR30413:SF8">
    <property type="entry name" value="TRANSPORT PERMEASE PROTEIN"/>
    <property type="match status" value="1"/>
</dbReference>
<dbReference type="GO" id="GO:0005886">
    <property type="term" value="C:plasma membrane"/>
    <property type="evidence" value="ECO:0007669"/>
    <property type="project" value="UniProtKB-SubCell"/>
</dbReference>
<feature type="transmembrane region" description="Helical" evidence="9">
    <location>
        <begin position="173"/>
        <end position="194"/>
    </location>
</feature>
<dbReference type="InterPro" id="IPR047817">
    <property type="entry name" value="ABC2_TM_bact-type"/>
</dbReference>
<evidence type="ECO:0000256" key="9">
    <source>
        <dbReference type="RuleBase" id="RU361157"/>
    </source>
</evidence>
<evidence type="ECO:0000256" key="4">
    <source>
        <dbReference type="ARBA" id="ARBA00022475"/>
    </source>
</evidence>